<keyword evidence="3" id="KW-1185">Reference proteome</keyword>
<name>A0A2S4MDF3_9BURK</name>
<dbReference type="EMBL" id="PQGA01000004">
    <property type="protein sequence ID" value="POR52788.1"/>
    <property type="molecule type" value="Genomic_DNA"/>
</dbReference>
<dbReference type="AlphaFoldDB" id="A0A2S4MDF3"/>
<dbReference type="Proteomes" id="UP000237381">
    <property type="component" value="Unassembled WGS sequence"/>
</dbReference>
<gene>
    <name evidence="2" type="ORF">B0G62_10485</name>
</gene>
<evidence type="ECO:0000313" key="3">
    <source>
        <dbReference type="Proteomes" id="UP000237381"/>
    </source>
</evidence>
<sequence length="171" mass="18474">MPNISVYVRRYLDEQPLFVEPVTEIRVEAGHDATPEMIAAAATAAASVAASRSPIKKSRLFVSGARLPCLPEDGGGIARVIRDADVQYVIDALIHAGAALSSLHRLTAIEWPNDPHEERFEIDNSRVRALVDSALGRLGVNPLSDLPLRDIRPDSASPPSTDSTRTSEATR</sequence>
<dbReference type="RefSeq" id="WP_167401219.1">
    <property type="nucleotide sequence ID" value="NZ_PQGA01000004.1"/>
</dbReference>
<accession>A0A2S4MDF3</accession>
<evidence type="ECO:0000313" key="2">
    <source>
        <dbReference type="EMBL" id="POR52788.1"/>
    </source>
</evidence>
<reference evidence="2 3" key="1">
    <citation type="submission" date="2018-01" db="EMBL/GenBank/DDBJ databases">
        <title>Genomic Encyclopedia of Type Strains, Phase III (KMG-III): the genomes of soil and plant-associated and newly described type strains.</title>
        <authorList>
            <person name="Whitman W."/>
        </authorList>
    </citation>
    <scope>NUCLEOTIDE SEQUENCE [LARGE SCALE GENOMIC DNA]</scope>
    <source>
        <strain evidence="2 3">JCM 18070</strain>
    </source>
</reference>
<organism evidence="2 3">
    <name type="scientific">Paraburkholderia eburnea</name>
    <dbReference type="NCBI Taxonomy" id="1189126"/>
    <lineage>
        <taxon>Bacteria</taxon>
        <taxon>Pseudomonadati</taxon>
        <taxon>Pseudomonadota</taxon>
        <taxon>Betaproteobacteria</taxon>
        <taxon>Burkholderiales</taxon>
        <taxon>Burkholderiaceae</taxon>
        <taxon>Paraburkholderia</taxon>
    </lineage>
</organism>
<feature type="compositionally biased region" description="Low complexity" evidence="1">
    <location>
        <begin position="154"/>
        <end position="171"/>
    </location>
</feature>
<proteinExistence type="predicted"/>
<feature type="region of interest" description="Disordered" evidence="1">
    <location>
        <begin position="146"/>
        <end position="171"/>
    </location>
</feature>
<comment type="caution">
    <text evidence="2">The sequence shown here is derived from an EMBL/GenBank/DDBJ whole genome shotgun (WGS) entry which is preliminary data.</text>
</comment>
<protein>
    <submittedName>
        <fullName evidence="2">Uncharacterized protein</fullName>
    </submittedName>
</protein>
<evidence type="ECO:0000256" key="1">
    <source>
        <dbReference type="SAM" id="MobiDB-lite"/>
    </source>
</evidence>